<dbReference type="InterPro" id="IPR013126">
    <property type="entry name" value="Hsp_70_fam"/>
</dbReference>
<dbReference type="GO" id="GO:0009408">
    <property type="term" value="P:response to heat"/>
    <property type="evidence" value="ECO:0007669"/>
    <property type="project" value="UniProtKB-ARBA"/>
</dbReference>
<dbReference type="InterPro" id="IPR043129">
    <property type="entry name" value="ATPase_NBD"/>
</dbReference>
<proteinExistence type="inferred from homology"/>
<dbReference type="NCBIfam" id="TIGR02350">
    <property type="entry name" value="prok_dnaK"/>
    <property type="match status" value="1"/>
</dbReference>
<keyword evidence="1 3" id="KW-0547">Nucleotide-binding</keyword>
<comment type="similarity">
    <text evidence="3">Belongs to the heat shock protein 70 family.</text>
</comment>
<dbReference type="AlphaFoldDB" id="A0AAW1R4Q4"/>
<dbReference type="GO" id="GO:0005524">
    <property type="term" value="F:ATP binding"/>
    <property type="evidence" value="ECO:0007669"/>
    <property type="project" value="UniProtKB-KW"/>
</dbReference>
<dbReference type="Gene3D" id="3.30.420.40">
    <property type="match status" value="2"/>
</dbReference>
<keyword evidence="2 3" id="KW-0067">ATP-binding</keyword>
<reference evidence="5 6" key="1">
    <citation type="journal article" date="2024" name="Nat. Commun.">
        <title>Phylogenomics reveals the evolutionary origins of lichenization in chlorophyte algae.</title>
        <authorList>
            <person name="Puginier C."/>
            <person name="Libourel C."/>
            <person name="Otte J."/>
            <person name="Skaloud P."/>
            <person name="Haon M."/>
            <person name="Grisel S."/>
            <person name="Petersen M."/>
            <person name="Berrin J.G."/>
            <person name="Delaux P.M."/>
            <person name="Dal Grande F."/>
            <person name="Keller J."/>
        </authorList>
    </citation>
    <scope>NUCLEOTIDE SEQUENCE [LARGE SCALE GENOMIC DNA]</scope>
    <source>
        <strain evidence="5 6">SAG 2043</strain>
    </source>
</reference>
<dbReference type="SUPFAM" id="SSF53067">
    <property type="entry name" value="Actin-like ATPase domain"/>
    <property type="match status" value="2"/>
</dbReference>
<dbReference type="FunFam" id="3.30.420.40:FF:000004">
    <property type="entry name" value="Molecular chaperone DnaK"/>
    <property type="match status" value="1"/>
</dbReference>
<dbReference type="FunFam" id="1.20.1270.10:FF:000001">
    <property type="entry name" value="Molecular chaperone DnaK"/>
    <property type="match status" value="1"/>
</dbReference>
<dbReference type="PROSITE" id="PS01036">
    <property type="entry name" value="HSP70_3"/>
    <property type="match status" value="1"/>
</dbReference>
<evidence type="ECO:0000313" key="6">
    <source>
        <dbReference type="Proteomes" id="UP001489004"/>
    </source>
</evidence>
<dbReference type="GO" id="GO:0140662">
    <property type="term" value="F:ATP-dependent protein folding chaperone"/>
    <property type="evidence" value="ECO:0007669"/>
    <property type="project" value="InterPro"/>
</dbReference>
<dbReference type="InterPro" id="IPR018181">
    <property type="entry name" value="Heat_shock_70_CS"/>
</dbReference>
<dbReference type="InterPro" id="IPR029047">
    <property type="entry name" value="HSP70_peptide-bd_sf"/>
</dbReference>
<accession>A0AAW1R4Q4</accession>
<feature type="region of interest" description="Disordered" evidence="4">
    <location>
        <begin position="634"/>
        <end position="682"/>
    </location>
</feature>
<dbReference type="Pfam" id="PF00012">
    <property type="entry name" value="HSP70"/>
    <property type="match status" value="1"/>
</dbReference>
<dbReference type="FunFam" id="3.30.420.40:FF:000020">
    <property type="entry name" value="Chaperone protein HscA homolog"/>
    <property type="match status" value="1"/>
</dbReference>
<organism evidence="5 6">
    <name type="scientific">[Myrmecia] bisecta</name>
    <dbReference type="NCBI Taxonomy" id="41462"/>
    <lineage>
        <taxon>Eukaryota</taxon>
        <taxon>Viridiplantae</taxon>
        <taxon>Chlorophyta</taxon>
        <taxon>core chlorophytes</taxon>
        <taxon>Trebouxiophyceae</taxon>
        <taxon>Trebouxiales</taxon>
        <taxon>Trebouxiaceae</taxon>
        <taxon>Myrmecia</taxon>
    </lineage>
</organism>
<keyword evidence="6" id="KW-1185">Reference proteome</keyword>
<dbReference type="SUPFAM" id="SSF100920">
    <property type="entry name" value="Heat shock protein 70kD (HSP70), peptide-binding domain"/>
    <property type="match status" value="1"/>
</dbReference>
<protein>
    <recommendedName>
        <fullName evidence="7">Heat shock 70 kDa protein, mitochondrial</fullName>
    </recommendedName>
</protein>
<dbReference type="PANTHER" id="PTHR19375">
    <property type="entry name" value="HEAT SHOCK PROTEIN 70KDA"/>
    <property type="match status" value="1"/>
</dbReference>
<dbReference type="SUPFAM" id="SSF100934">
    <property type="entry name" value="Heat shock protein 70kD (HSP70), C-terminal subdomain"/>
    <property type="match status" value="1"/>
</dbReference>
<dbReference type="Gene3D" id="2.60.34.10">
    <property type="entry name" value="Substrate Binding Domain Of DNAk, Chain A, domain 1"/>
    <property type="match status" value="1"/>
</dbReference>
<evidence type="ECO:0000256" key="3">
    <source>
        <dbReference type="RuleBase" id="RU003322"/>
    </source>
</evidence>
<dbReference type="GO" id="GO:0005737">
    <property type="term" value="C:cytoplasm"/>
    <property type="evidence" value="ECO:0007669"/>
    <property type="project" value="UniProtKB-ARBA"/>
</dbReference>
<dbReference type="FunFam" id="3.90.640.10:FF:000003">
    <property type="entry name" value="Molecular chaperone DnaK"/>
    <property type="match status" value="1"/>
</dbReference>
<dbReference type="PRINTS" id="PR00301">
    <property type="entry name" value="HEATSHOCK70"/>
</dbReference>
<feature type="compositionally biased region" description="Gly residues" evidence="4">
    <location>
        <begin position="646"/>
        <end position="664"/>
    </location>
</feature>
<dbReference type="HAMAP" id="MF_00332">
    <property type="entry name" value="DnaK"/>
    <property type="match status" value="1"/>
</dbReference>
<dbReference type="NCBIfam" id="NF001413">
    <property type="entry name" value="PRK00290.1"/>
    <property type="match status" value="1"/>
</dbReference>
<sequence length="682" mass="72837">MLRQLALGVGRRAAQDVLSVGRIETGWLSWASSRSFSGSTIRAAGNEIIGIDLGTTNSCVAVMEGKTPKVIENAEGQRTTPSIVAFTEKGERLVGLPAKRQAVTNPSNTVYATKRLIGRKFDDPLVSKEMQMVPYKIVRGPNGDAWVEAGGQKYSPSQIASFVLMKMKETAESYLGRSVSEAVITVPAYFNDSQRQATKDAGRIAGLDVKRIINEPTAAALSYGANQKEGLFAVYDLGGGTFDISILEISSGVFEVKATNGDTFLGGEDFDNTLLTHIVQEFRRQQGIDLTGDKLAVQRLREAAEKAKIELSSAVQTEINLPFITADASGAKHLSMTLTRSKFEQLVDPLLKRTQQPCLDCMKDAGVKPEDLNEVLLVGGMTRMPKVGDVVRQLFKKDPSRGVNPDEVVATGAAIQGGVLRGDVRDLLLLDVTPLSLGIETLGGVFTRLIGRNTTIPTKKSQVFSTAADNQTQVGIKVLQGEREMAADNKMLGQFELSGFPPAPRGIPQIEVTFDIDANGIVNVSAKDKATNKEQSIKIQSSGGLSEEQIQQMVRDSEAHAEADKKRKAAIEAKNSAETLIYSAEESLRNFKDQVSKEVADSVRSAIDNLRGVLETENAEEIKAKHDELSQAMMKIGQEMSKGSGDASGGAGGGAAGGDAGGSSGSSSSGSTTYDADPKDAK</sequence>
<evidence type="ECO:0000313" key="5">
    <source>
        <dbReference type="EMBL" id="KAK9828783.1"/>
    </source>
</evidence>
<name>A0AAW1R4Q4_9CHLO</name>
<dbReference type="InterPro" id="IPR029048">
    <property type="entry name" value="HSP70_C_sf"/>
</dbReference>
<dbReference type="InterPro" id="IPR012725">
    <property type="entry name" value="Chaperone_DnaK"/>
</dbReference>
<dbReference type="EMBL" id="JALJOR010000001">
    <property type="protein sequence ID" value="KAK9828783.1"/>
    <property type="molecule type" value="Genomic_DNA"/>
</dbReference>
<dbReference type="GO" id="GO:0051082">
    <property type="term" value="F:unfolded protein binding"/>
    <property type="evidence" value="ECO:0007669"/>
    <property type="project" value="InterPro"/>
</dbReference>
<dbReference type="Gene3D" id="1.20.1270.10">
    <property type="match status" value="1"/>
</dbReference>
<dbReference type="Gene3D" id="3.90.640.10">
    <property type="entry name" value="Actin, Chain A, domain 4"/>
    <property type="match status" value="1"/>
</dbReference>
<dbReference type="PROSITE" id="PS00297">
    <property type="entry name" value="HSP70_1"/>
    <property type="match status" value="1"/>
</dbReference>
<dbReference type="CDD" id="cd11733">
    <property type="entry name" value="ASKHA_NBD_HSP70_HSPA9"/>
    <property type="match status" value="1"/>
</dbReference>
<evidence type="ECO:0008006" key="7">
    <source>
        <dbReference type="Google" id="ProtNLM"/>
    </source>
</evidence>
<dbReference type="PROSITE" id="PS00329">
    <property type="entry name" value="HSP70_2"/>
    <property type="match status" value="1"/>
</dbReference>
<gene>
    <name evidence="5" type="ORF">WJX72_002060</name>
</gene>
<comment type="caution">
    <text evidence="5">The sequence shown here is derived from an EMBL/GenBank/DDBJ whole genome shotgun (WGS) entry which is preliminary data.</text>
</comment>
<evidence type="ECO:0000256" key="4">
    <source>
        <dbReference type="SAM" id="MobiDB-lite"/>
    </source>
</evidence>
<dbReference type="Proteomes" id="UP001489004">
    <property type="component" value="Unassembled WGS sequence"/>
</dbReference>
<evidence type="ECO:0000256" key="1">
    <source>
        <dbReference type="ARBA" id="ARBA00022741"/>
    </source>
</evidence>
<dbReference type="FunFam" id="2.60.34.10:FF:000014">
    <property type="entry name" value="Chaperone protein DnaK HSP70"/>
    <property type="match status" value="1"/>
</dbReference>
<evidence type="ECO:0000256" key="2">
    <source>
        <dbReference type="ARBA" id="ARBA00022840"/>
    </source>
</evidence>